<keyword evidence="3" id="KW-1185">Reference proteome</keyword>
<dbReference type="Pfam" id="PF00535">
    <property type="entry name" value="Glycos_transf_2"/>
    <property type="match status" value="1"/>
</dbReference>
<organism evidence="2 3">
    <name type="scientific">Flavobacterium saccharophilum</name>
    <dbReference type="NCBI Taxonomy" id="29534"/>
    <lineage>
        <taxon>Bacteria</taxon>
        <taxon>Pseudomonadati</taxon>
        <taxon>Bacteroidota</taxon>
        <taxon>Flavobacteriia</taxon>
        <taxon>Flavobacteriales</taxon>
        <taxon>Flavobacteriaceae</taxon>
        <taxon>Flavobacterium</taxon>
    </lineage>
</organism>
<evidence type="ECO:0000313" key="3">
    <source>
        <dbReference type="Proteomes" id="UP000184121"/>
    </source>
</evidence>
<dbReference type="STRING" id="29534.SAMN05444366_3708"/>
<dbReference type="EMBL" id="FRBY01000005">
    <property type="protein sequence ID" value="SHM61980.1"/>
    <property type="molecule type" value="Genomic_DNA"/>
</dbReference>
<dbReference type="Proteomes" id="UP000184121">
    <property type="component" value="Unassembled WGS sequence"/>
</dbReference>
<dbReference type="OrthoDB" id="597270at2"/>
<gene>
    <name evidence="2" type="ORF">SAMN05444366_3708</name>
</gene>
<feature type="domain" description="Glycosyltransferase 2-like" evidence="1">
    <location>
        <begin position="5"/>
        <end position="119"/>
    </location>
</feature>
<proteinExistence type="predicted"/>
<dbReference type="PANTHER" id="PTHR22916:SF3">
    <property type="entry name" value="UDP-GLCNAC:BETAGAL BETA-1,3-N-ACETYLGLUCOSAMINYLTRANSFERASE-LIKE PROTEIN 1"/>
    <property type="match status" value="1"/>
</dbReference>
<dbReference type="AlphaFoldDB" id="A0A1M7K9M0"/>
<name>A0A1M7K9M0_9FLAO</name>
<evidence type="ECO:0000313" key="2">
    <source>
        <dbReference type="EMBL" id="SHM61980.1"/>
    </source>
</evidence>
<accession>A0A1M7K9M0</accession>
<evidence type="ECO:0000259" key="1">
    <source>
        <dbReference type="Pfam" id="PF00535"/>
    </source>
</evidence>
<dbReference type="InterPro" id="IPR029044">
    <property type="entry name" value="Nucleotide-diphossugar_trans"/>
</dbReference>
<dbReference type="Gene3D" id="3.90.550.10">
    <property type="entry name" value="Spore Coat Polysaccharide Biosynthesis Protein SpsA, Chain A"/>
    <property type="match status" value="1"/>
</dbReference>
<dbReference type="RefSeq" id="WP_072974768.1">
    <property type="nucleotide sequence ID" value="NZ_FRBY01000005.1"/>
</dbReference>
<dbReference type="GO" id="GO:0016758">
    <property type="term" value="F:hexosyltransferase activity"/>
    <property type="evidence" value="ECO:0007669"/>
    <property type="project" value="UniProtKB-ARBA"/>
</dbReference>
<dbReference type="SUPFAM" id="SSF53448">
    <property type="entry name" value="Nucleotide-diphospho-sugar transferases"/>
    <property type="match status" value="1"/>
</dbReference>
<protein>
    <submittedName>
        <fullName evidence="2">Glycosyltransferase involved in cell wall bisynthesis</fullName>
    </submittedName>
</protein>
<dbReference type="InterPro" id="IPR001173">
    <property type="entry name" value="Glyco_trans_2-like"/>
</dbReference>
<dbReference type="PANTHER" id="PTHR22916">
    <property type="entry name" value="GLYCOSYLTRANSFERASE"/>
    <property type="match status" value="1"/>
</dbReference>
<dbReference type="CDD" id="cd00761">
    <property type="entry name" value="Glyco_tranf_GTA_type"/>
    <property type="match status" value="1"/>
</dbReference>
<sequence>MAIISCIVPMYNSSKTIVRALESIRKQTYEGQLQIVVVDDGSQDDSVLLVEDFKSKNNKLWIDLVKKENGGVSSARNEGLKYIKGDYIAFLDSDDIWLSEKIKLQLNAIMENSSIDLLGSTLDDIILTKVLGRKVGRLIPLKPFGYAIKTQLVTSTVFFKREVYEKIGGFDENMKYSEDMNYWFRAMEFFNCYLLNIPLVIMEHNNNMKHAGGLSNKLWAMEKGELMNIKYIYNKGQINFGEFIFASVFSFLKFLRRGVFHKKI</sequence>
<keyword evidence="2" id="KW-0808">Transferase</keyword>
<reference evidence="3" key="1">
    <citation type="submission" date="2016-11" db="EMBL/GenBank/DDBJ databases">
        <authorList>
            <person name="Varghese N."/>
            <person name="Submissions S."/>
        </authorList>
    </citation>
    <scope>NUCLEOTIDE SEQUENCE [LARGE SCALE GENOMIC DNA]</scope>
    <source>
        <strain evidence="3">DSM 1811</strain>
    </source>
</reference>